<dbReference type="InterPro" id="IPR012338">
    <property type="entry name" value="Beta-lactam/transpept-like"/>
</dbReference>
<dbReference type="SUPFAM" id="SSF56601">
    <property type="entry name" value="beta-lactamase/transpeptidase-like"/>
    <property type="match status" value="1"/>
</dbReference>
<keyword evidence="5" id="KW-0573">Peptidoglycan synthesis</keyword>
<feature type="active site" description="Acyl-ester intermediate" evidence="7">
    <location>
        <position position="62"/>
    </location>
</feature>
<dbReference type="GO" id="GO:0006508">
    <property type="term" value="P:proteolysis"/>
    <property type="evidence" value="ECO:0007669"/>
    <property type="project" value="InterPro"/>
</dbReference>
<protein>
    <recommendedName>
        <fullName evidence="9">Peptidase S11 D-alanyl-D-alanine carboxypeptidase A N-terminal domain-containing protein</fullName>
    </recommendedName>
</protein>
<keyword evidence="6" id="KW-0961">Cell wall biogenesis/degradation</keyword>
<sequence>MKKNIFLITTMFVIHLLFPFTTYGHSNTDPLSLKSEAAIVIDAKTGTVIYEKNSKVKMYPASLTKIATAIYAIENGNLDDIVTVSKHAKGTIGSSVYLEEGEQVTLKKLLQGLLINSGNDAGVAIAEHLSGSVEHYSSDRFVIWK</sequence>
<dbReference type="Pfam" id="PF00768">
    <property type="entry name" value="Peptidase_S11"/>
    <property type="match status" value="1"/>
</dbReference>
<dbReference type="InterPro" id="IPR018044">
    <property type="entry name" value="Peptidase_S11"/>
</dbReference>
<keyword evidence="3" id="KW-0378">Hydrolase</keyword>
<evidence type="ECO:0000256" key="3">
    <source>
        <dbReference type="ARBA" id="ARBA00022801"/>
    </source>
</evidence>
<accession>A0A8J2TT37</accession>
<dbReference type="AlphaFoldDB" id="A0A8J2TT37"/>
<keyword evidence="2" id="KW-0732">Signal</keyword>
<organism evidence="10 11">
    <name type="scientific">Compostibacillus humi</name>
    <dbReference type="NCBI Taxonomy" id="1245525"/>
    <lineage>
        <taxon>Bacteria</taxon>
        <taxon>Bacillati</taxon>
        <taxon>Bacillota</taxon>
        <taxon>Bacilli</taxon>
        <taxon>Bacillales</taxon>
        <taxon>Bacillaceae</taxon>
        <taxon>Compostibacillus</taxon>
    </lineage>
</organism>
<evidence type="ECO:0000256" key="8">
    <source>
        <dbReference type="RuleBase" id="RU004016"/>
    </source>
</evidence>
<keyword evidence="4" id="KW-0133">Cell shape</keyword>
<comment type="similarity">
    <text evidence="1 8">Belongs to the peptidase S11 family.</text>
</comment>
<evidence type="ECO:0000313" key="10">
    <source>
        <dbReference type="EMBL" id="GFZ88193.1"/>
    </source>
</evidence>
<dbReference type="GO" id="GO:0009002">
    <property type="term" value="F:serine-type D-Ala-D-Ala carboxypeptidase activity"/>
    <property type="evidence" value="ECO:0007669"/>
    <property type="project" value="InterPro"/>
</dbReference>
<keyword evidence="11" id="KW-1185">Reference proteome</keyword>
<evidence type="ECO:0000256" key="1">
    <source>
        <dbReference type="ARBA" id="ARBA00007164"/>
    </source>
</evidence>
<dbReference type="InterPro" id="IPR001967">
    <property type="entry name" value="Peptidase_S11_N"/>
</dbReference>
<dbReference type="GO" id="GO:0009252">
    <property type="term" value="P:peptidoglycan biosynthetic process"/>
    <property type="evidence" value="ECO:0007669"/>
    <property type="project" value="UniProtKB-KW"/>
</dbReference>
<feature type="active site" evidence="7">
    <location>
        <position position="117"/>
    </location>
</feature>
<dbReference type="Proteomes" id="UP000602050">
    <property type="component" value="Unassembled WGS sequence"/>
</dbReference>
<comment type="caution">
    <text evidence="10">The sequence shown here is derived from an EMBL/GenBank/DDBJ whole genome shotgun (WGS) entry which is preliminary data.</text>
</comment>
<evidence type="ECO:0000313" key="11">
    <source>
        <dbReference type="Proteomes" id="UP000602050"/>
    </source>
</evidence>
<evidence type="ECO:0000256" key="5">
    <source>
        <dbReference type="ARBA" id="ARBA00022984"/>
    </source>
</evidence>
<gene>
    <name evidence="10" type="ORF">GCM10010978_29790</name>
</gene>
<dbReference type="EMBL" id="BMEV01000079">
    <property type="protein sequence ID" value="GFZ88193.1"/>
    <property type="molecule type" value="Genomic_DNA"/>
</dbReference>
<reference evidence="10" key="1">
    <citation type="journal article" date="2014" name="Int. J. Syst. Evol. Microbiol.">
        <title>Complete genome sequence of Corynebacterium casei LMG S-19264T (=DSM 44701T), isolated from a smear-ripened cheese.</title>
        <authorList>
            <consortium name="US DOE Joint Genome Institute (JGI-PGF)"/>
            <person name="Walter F."/>
            <person name="Albersmeier A."/>
            <person name="Kalinowski J."/>
            <person name="Ruckert C."/>
        </authorList>
    </citation>
    <scope>NUCLEOTIDE SEQUENCE</scope>
    <source>
        <strain evidence="10">CGMCC 1.12360</strain>
    </source>
</reference>
<evidence type="ECO:0000256" key="4">
    <source>
        <dbReference type="ARBA" id="ARBA00022960"/>
    </source>
</evidence>
<dbReference type="PRINTS" id="PR00725">
    <property type="entry name" value="DADACBPTASE1"/>
</dbReference>
<dbReference type="Gene3D" id="3.40.710.10">
    <property type="entry name" value="DD-peptidase/beta-lactamase superfamily"/>
    <property type="match status" value="1"/>
</dbReference>
<evidence type="ECO:0000256" key="7">
    <source>
        <dbReference type="PIRSR" id="PIRSR618044-1"/>
    </source>
</evidence>
<feature type="domain" description="Peptidase S11 D-alanyl-D-alanine carboxypeptidase A N-terminal" evidence="9">
    <location>
        <begin position="29"/>
        <end position="136"/>
    </location>
</feature>
<dbReference type="GO" id="GO:0071555">
    <property type="term" value="P:cell wall organization"/>
    <property type="evidence" value="ECO:0007669"/>
    <property type="project" value="UniProtKB-KW"/>
</dbReference>
<feature type="active site" description="Proton acceptor" evidence="7">
    <location>
        <position position="65"/>
    </location>
</feature>
<reference evidence="10" key="2">
    <citation type="submission" date="2020-09" db="EMBL/GenBank/DDBJ databases">
        <authorList>
            <person name="Sun Q."/>
            <person name="Zhou Y."/>
        </authorList>
    </citation>
    <scope>NUCLEOTIDE SEQUENCE</scope>
    <source>
        <strain evidence="10">CGMCC 1.12360</strain>
    </source>
</reference>
<dbReference type="GO" id="GO:0008360">
    <property type="term" value="P:regulation of cell shape"/>
    <property type="evidence" value="ECO:0007669"/>
    <property type="project" value="UniProtKB-KW"/>
</dbReference>
<evidence type="ECO:0000256" key="6">
    <source>
        <dbReference type="ARBA" id="ARBA00023316"/>
    </source>
</evidence>
<proteinExistence type="inferred from homology"/>
<name>A0A8J2TT37_9BACI</name>
<evidence type="ECO:0000256" key="2">
    <source>
        <dbReference type="ARBA" id="ARBA00022729"/>
    </source>
</evidence>
<evidence type="ECO:0000259" key="9">
    <source>
        <dbReference type="Pfam" id="PF00768"/>
    </source>
</evidence>